<dbReference type="Proteomes" id="UP001580346">
    <property type="component" value="Unassembled WGS sequence"/>
</dbReference>
<gene>
    <name evidence="2" type="ORF">ACE41H_22520</name>
</gene>
<proteinExistence type="predicted"/>
<evidence type="ECO:0000313" key="2">
    <source>
        <dbReference type="EMBL" id="MFB5269537.1"/>
    </source>
</evidence>
<dbReference type="InterPro" id="IPR001387">
    <property type="entry name" value="Cro/C1-type_HTH"/>
</dbReference>
<feature type="domain" description="HTH cro/C1-type" evidence="1">
    <location>
        <begin position="3"/>
        <end position="61"/>
    </location>
</feature>
<sequence>MRIKEAREAAGFTQESLVLKINNYMKCTLRNYQNIEYGIVVPNVTLALLIGHLLNVDPREIEEWKFEPMGK</sequence>
<dbReference type="EMBL" id="JBHHMI010000033">
    <property type="protein sequence ID" value="MFB5269537.1"/>
    <property type="molecule type" value="Genomic_DNA"/>
</dbReference>
<protein>
    <submittedName>
        <fullName evidence="2">Helix-turn-helix transcriptional regulator</fullName>
    </submittedName>
</protein>
<dbReference type="CDD" id="cd00093">
    <property type="entry name" value="HTH_XRE"/>
    <property type="match status" value="1"/>
</dbReference>
<dbReference type="RefSeq" id="WP_375357809.1">
    <property type="nucleotide sequence ID" value="NZ_JBHHMI010000033.1"/>
</dbReference>
<dbReference type="Gene3D" id="1.10.260.40">
    <property type="entry name" value="lambda repressor-like DNA-binding domains"/>
    <property type="match status" value="1"/>
</dbReference>
<dbReference type="SUPFAM" id="SSF47413">
    <property type="entry name" value="lambda repressor-like DNA-binding domains"/>
    <property type="match status" value="1"/>
</dbReference>
<name>A0ABV5AZ96_9BACL</name>
<evidence type="ECO:0000259" key="1">
    <source>
        <dbReference type="PROSITE" id="PS50943"/>
    </source>
</evidence>
<comment type="caution">
    <text evidence="2">The sequence shown here is derived from an EMBL/GenBank/DDBJ whole genome shotgun (WGS) entry which is preliminary data.</text>
</comment>
<organism evidence="2 3">
    <name type="scientific">Paenibacillus enshidis</name>
    <dbReference type="NCBI Taxonomy" id="1458439"/>
    <lineage>
        <taxon>Bacteria</taxon>
        <taxon>Bacillati</taxon>
        <taxon>Bacillota</taxon>
        <taxon>Bacilli</taxon>
        <taxon>Bacillales</taxon>
        <taxon>Paenibacillaceae</taxon>
        <taxon>Paenibacillus</taxon>
    </lineage>
</organism>
<evidence type="ECO:0000313" key="3">
    <source>
        <dbReference type="Proteomes" id="UP001580346"/>
    </source>
</evidence>
<dbReference type="PROSITE" id="PS50943">
    <property type="entry name" value="HTH_CROC1"/>
    <property type="match status" value="1"/>
</dbReference>
<dbReference type="Pfam" id="PF01381">
    <property type="entry name" value="HTH_3"/>
    <property type="match status" value="1"/>
</dbReference>
<reference evidence="2 3" key="1">
    <citation type="submission" date="2024-09" db="EMBL/GenBank/DDBJ databases">
        <title>Paenibacillus zeirhizospherea sp. nov., isolated from surface of the maize (Zea mays) roots in a horticulture field, Hungary.</title>
        <authorList>
            <person name="Marton D."/>
            <person name="Farkas M."/>
            <person name="Bedics A."/>
            <person name="Toth E."/>
            <person name="Tancsics A."/>
            <person name="Boka K."/>
            <person name="Maroti G."/>
            <person name="Kriszt B."/>
            <person name="Cserhati M."/>
        </authorList>
    </citation>
    <scope>NUCLEOTIDE SEQUENCE [LARGE SCALE GENOMIC DNA]</scope>
    <source>
        <strain evidence="2 3">KCTC 33519</strain>
    </source>
</reference>
<accession>A0ABV5AZ96</accession>
<dbReference type="InterPro" id="IPR010982">
    <property type="entry name" value="Lambda_DNA-bd_dom_sf"/>
</dbReference>
<keyword evidence="3" id="KW-1185">Reference proteome</keyword>